<dbReference type="Proteomes" id="UP001500220">
    <property type="component" value="Unassembled WGS sequence"/>
</dbReference>
<reference evidence="1 4" key="2">
    <citation type="journal article" date="2019" name="Int. J. Syst. Evol. Microbiol.">
        <title>The Global Catalogue of Microorganisms (GCM) 10K type strain sequencing project: providing services to taxonomists for standard genome sequencing and annotation.</title>
        <authorList>
            <consortium name="The Broad Institute Genomics Platform"/>
            <consortium name="The Broad Institute Genome Sequencing Center for Infectious Disease"/>
            <person name="Wu L."/>
            <person name="Ma J."/>
        </authorList>
    </citation>
    <scope>NUCLEOTIDE SEQUENCE [LARGE SCALE GENOMIC DNA]</scope>
    <source>
        <strain evidence="1 4">JCM 10664</strain>
    </source>
</reference>
<dbReference type="EMBL" id="BAAAHC010000003">
    <property type="protein sequence ID" value="GAA0504931.1"/>
    <property type="molecule type" value="Genomic_DNA"/>
</dbReference>
<evidence type="ECO:0000313" key="3">
    <source>
        <dbReference type="Proteomes" id="UP000597989"/>
    </source>
</evidence>
<evidence type="ECO:0000313" key="1">
    <source>
        <dbReference type="EMBL" id="GAA0504931.1"/>
    </source>
</evidence>
<dbReference type="RefSeq" id="WP_188988670.1">
    <property type="nucleotide sequence ID" value="NZ_BAAAHC010000003.1"/>
</dbReference>
<reference evidence="2 3" key="1">
    <citation type="journal article" date="2014" name="Int. J. Syst. Evol. Microbiol.">
        <title>Complete genome sequence of Corynebacterium casei LMG S-19264T (=DSM 44701T), isolated from a smear-ripened cheese.</title>
        <authorList>
            <consortium name="US DOE Joint Genome Institute (JGI-PGF)"/>
            <person name="Walter F."/>
            <person name="Albersmeier A."/>
            <person name="Kalinowski J."/>
            <person name="Ruckert C."/>
        </authorList>
    </citation>
    <scope>NUCLEOTIDE SEQUENCE [LARGE SCALE GENOMIC DNA]</scope>
    <source>
        <strain evidence="2 3">CGMCC 4.7206</strain>
    </source>
</reference>
<organism evidence="2 3">
    <name type="scientific">Saccharopolyspora thermophila</name>
    <dbReference type="NCBI Taxonomy" id="89367"/>
    <lineage>
        <taxon>Bacteria</taxon>
        <taxon>Bacillati</taxon>
        <taxon>Actinomycetota</taxon>
        <taxon>Actinomycetes</taxon>
        <taxon>Pseudonocardiales</taxon>
        <taxon>Pseudonocardiaceae</taxon>
        <taxon>Saccharopolyspora</taxon>
    </lineage>
</organism>
<accession>A0A917JZ01</accession>
<dbReference type="AlphaFoldDB" id="A0A917JZ01"/>
<name>A0A917JZ01_9PSEU</name>
<dbReference type="EMBL" id="BMMT01000011">
    <property type="protein sequence ID" value="GGI93625.1"/>
    <property type="molecule type" value="Genomic_DNA"/>
</dbReference>
<reference evidence="1" key="4">
    <citation type="submission" date="2023-12" db="EMBL/GenBank/DDBJ databases">
        <authorList>
            <person name="Sun Q."/>
            <person name="Inoue M."/>
        </authorList>
    </citation>
    <scope>NUCLEOTIDE SEQUENCE</scope>
    <source>
        <strain evidence="1">JCM 10664</strain>
    </source>
</reference>
<sequence>MANGRAGSALDLVIFCCVLLSTKKRRGGDGGEKPLLGESGPRSVVVIRPGASRGR</sequence>
<gene>
    <name evidence="1" type="ORF">GCM10009545_03510</name>
    <name evidence="2" type="ORF">GCM10011581_33340</name>
</gene>
<keyword evidence="4" id="KW-1185">Reference proteome</keyword>
<comment type="caution">
    <text evidence="2">The sequence shown here is derived from an EMBL/GenBank/DDBJ whole genome shotgun (WGS) entry which is preliminary data.</text>
</comment>
<protein>
    <submittedName>
        <fullName evidence="2">Uncharacterized protein</fullName>
    </submittedName>
</protein>
<reference evidence="2" key="3">
    <citation type="submission" date="2020-09" db="EMBL/GenBank/DDBJ databases">
        <authorList>
            <person name="Sun Q."/>
            <person name="Zhou Y."/>
        </authorList>
    </citation>
    <scope>NUCLEOTIDE SEQUENCE</scope>
    <source>
        <strain evidence="2">CGMCC 4.7206</strain>
    </source>
</reference>
<evidence type="ECO:0000313" key="4">
    <source>
        <dbReference type="Proteomes" id="UP001500220"/>
    </source>
</evidence>
<evidence type="ECO:0000313" key="2">
    <source>
        <dbReference type="EMBL" id="GGI93625.1"/>
    </source>
</evidence>
<proteinExistence type="predicted"/>
<dbReference type="Proteomes" id="UP000597989">
    <property type="component" value="Unassembled WGS sequence"/>
</dbReference>